<feature type="transmembrane region" description="Helical" evidence="1">
    <location>
        <begin position="185"/>
        <end position="207"/>
    </location>
</feature>
<reference evidence="4" key="1">
    <citation type="journal article" date="2020" name="PLoS Negl. Trop. Dis.">
        <title>High-quality nuclear genome for Sarcoptes scabiei-A critical resource for a neglected parasite.</title>
        <authorList>
            <person name="Korhonen P.K."/>
            <person name="Gasser R.B."/>
            <person name="Ma G."/>
            <person name="Wang T."/>
            <person name="Stroehlein A.J."/>
            <person name="Young N.D."/>
            <person name="Ang C.S."/>
            <person name="Fernando D.D."/>
            <person name="Lu H.C."/>
            <person name="Taylor S."/>
            <person name="Reynolds S.L."/>
            <person name="Mofiz E."/>
            <person name="Najaraj S.H."/>
            <person name="Gowda H."/>
            <person name="Madugundu A."/>
            <person name="Renuse S."/>
            <person name="Holt D."/>
            <person name="Pandey A."/>
            <person name="Papenfuss A.T."/>
            <person name="Fischer K."/>
        </authorList>
    </citation>
    <scope>NUCLEOTIDE SEQUENCE [LARGE SCALE GENOMIC DNA]</scope>
</reference>
<reference evidence="2" key="2">
    <citation type="submission" date="2020-01" db="EMBL/GenBank/DDBJ databases">
        <authorList>
            <person name="Korhonen P.K.K."/>
            <person name="Guangxu M.G."/>
            <person name="Wang T.W."/>
            <person name="Stroehlein A.J.S."/>
            <person name="Young N.D."/>
            <person name="Ang C.-S.A."/>
            <person name="Fernando D.W.F."/>
            <person name="Lu H.L."/>
            <person name="Taylor S.T."/>
            <person name="Ehtesham M.E.M."/>
            <person name="Najaraj S.H.N."/>
            <person name="Harsha G.H.G."/>
            <person name="Madugundu A.M."/>
            <person name="Renuse S.R."/>
            <person name="Holt D.H."/>
            <person name="Pandey A.P."/>
            <person name="Papenfuss A.P."/>
            <person name="Gasser R.B.G."/>
            <person name="Fischer K.F."/>
        </authorList>
    </citation>
    <scope>NUCLEOTIDE SEQUENCE</scope>
    <source>
        <strain evidence="2">SSS_KF_BRIS2020</strain>
    </source>
</reference>
<feature type="transmembrane region" description="Helical" evidence="1">
    <location>
        <begin position="104"/>
        <end position="127"/>
    </location>
</feature>
<dbReference type="EnsemblMetazoa" id="SSS_5039s_mrna">
    <property type="protein sequence ID" value="KAF7489696.1"/>
    <property type="gene ID" value="SSS_5039"/>
</dbReference>
<name>A0A834R6Q8_SARSC</name>
<reference evidence="3" key="3">
    <citation type="submission" date="2022-06" db="UniProtKB">
        <authorList>
            <consortium name="EnsemblMetazoa"/>
        </authorList>
    </citation>
    <scope>IDENTIFICATION</scope>
</reference>
<gene>
    <name evidence="2" type="ORF">SSS_5039</name>
</gene>
<feature type="transmembrane region" description="Helical" evidence="1">
    <location>
        <begin position="333"/>
        <end position="353"/>
    </location>
</feature>
<protein>
    <recommendedName>
        <fullName evidence="5">Gustatory receptor</fullName>
    </recommendedName>
</protein>
<dbReference type="EMBL" id="WVUK01000064">
    <property type="protein sequence ID" value="KAF7489696.1"/>
    <property type="molecule type" value="Genomic_DNA"/>
</dbReference>
<feature type="transmembrane region" description="Helical" evidence="1">
    <location>
        <begin position="359"/>
        <end position="380"/>
    </location>
</feature>
<dbReference type="AlphaFoldDB" id="A0A834R6Q8"/>
<keyword evidence="1" id="KW-1133">Transmembrane helix</keyword>
<evidence type="ECO:0008006" key="5">
    <source>
        <dbReference type="Google" id="ProtNLM"/>
    </source>
</evidence>
<feature type="transmembrane region" description="Helical" evidence="1">
    <location>
        <begin position="59"/>
        <end position="78"/>
    </location>
</feature>
<evidence type="ECO:0000313" key="3">
    <source>
        <dbReference type="EnsemblMetazoa" id="KAF7489696.1"/>
    </source>
</evidence>
<feature type="transmembrane region" description="Helical" evidence="1">
    <location>
        <begin position="242"/>
        <end position="264"/>
    </location>
</feature>
<keyword evidence="1" id="KW-0472">Membrane</keyword>
<keyword evidence="4" id="KW-1185">Reference proteome</keyword>
<proteinExistence type="predicted"/>
<keyword evidence="1" id="KW-0812">Transmembrane</keyword>
<evidence type="ECO:0000313" key="2">
    <source>
        <dbReference type="EMBL" id="KAF7489696.1"/>
    </source>
</evidence>
<sequence>MSFNFYSTQFLPDPVERFEEIFVRIFRTHQEYLSRLQITIDEYQSQTIRKNFRTLSITIYHAVINWSLCSILLLFTLAPNAQNLISVKQIESLLLVERLDLINYWSFTLIVIWEFLCYHETALVFGYRSPLNRFILNFYNQYRISRNRDRYQRKVSDSNSTLENYFHHPIPVVDQKYLIKNFNRYDCIATIVLKTSVYFSIGNYIFFDLKKISSALRSNRFDCNTLMQIIAGDLYFMMVIEYYRFIGGILFYSMQQFFFLIRFLKIRLRAFFKRAQLCLKHFDRFKFNRNRLRVACYELEHRSRYLSLPNWIEIEFNEIVSETILVNLITKNYILLIEIIVKVGLIFLLTFLHYQKHCNVISCVAILLAISIVSLQNFLYRYVTTMPNIKSAFVRNFIGWLSRSCYARWSKMKQSISVKRNRFKHRSNLEHRNSNDVYLELMKRIRINLFIQSASEGKMGLNCGPIFLITSYRHLEMLLMTIVFLLLFIKKVLIFI</sequence>
<organism evidence="2">
    <name type="scientific">Sarcoptes scabiei</name>
    <name type="common">Itch mite</name>
    <name type="synonym">Acarus scabiei</name>
    <dbReference type="NCBI Taxonomy" id="52283"/>
    <lineage>
        <taxon>Eukaryota</taxon>
        <taxon>Metazoa</taxon>
        <taxon>Ecdysozoa</taxon>
        <taxon>Arthropoda</taxon>
        <taxon>Chelicerata</taxon>
        <taxon>Arachnida</taxon>
        <taxon>Acari</taxon>
        <taxon>Acariformes</taxon>
        <taxon>Sarcoptiformes</taxon>
        <taxon>Astigmata</taxon>
        <taxon>Psoroptidia</taxon>
        <taxon>Sarcoptoidea</taxon>
        <taxon>Sarcoptidae</taxon>
        <taxon>Sarcoptinae</taxon>
        <taxon>Sarcoptes</taxon>
    </lineage>
</organism>
<evidence type="ECO:0000313" key="4">
    <source>
        <dbReference type="Proteomes" id="UP000070412"/>
    </source>
</evidence>
<evidence type="ECO:0000256" key="1">
    <source>
        <dbReference type="SAM" id="Phobius"/>
    </source>
</evidence>
<accession>A0A834R6Q8</accession>
<dbReference type="Proteomes" id="UP000070412">
    <property type="component" value="Unassembled WGS sequence"/>
</dbReference>
<feature type="transmembrane region" description="Helical" evidence="1">
    <location>
        <begin position="477"/>
        <end position="495"/>
    </location>
</feature>